<dbReference type="AlphaFoldDB" id="A0A3M7SS90"/>
<name>A0A3M7SS90_BRAPC</name>
<proteinExistence type="predicted"/>
<gene>
    <name evidence="1" type="ORF">BpHYR1_016926</name>
</gene>
<dbReference type="PANTHER" id="PTHR17985">
    <property type="entry name" value="SER/THR-RICH PROTEIN T10 IN DGCR REGION"/>
    <property type="match status" value="1"/>
</dbReference>
<comment type="caution">
    <text evidence="1">The sequence shown here is derived from an EMBL/GenBank/DDBJ whole genome shotgun (WGS) entry which is preliminary data.</text>
</comment>
<dbReference type="Proteomes" id="UP000276133">
    <property type="component" value="Unassembled WGS sequence"/>
</dbReference>
<evidence type="ECO:0000313" key="2">
    <source>
        <dbReference type="Proteomes" id="UP000276133"/>
    </source>
</evidence>
<keyword evidence="2" id="KW-1185">Reference proteome</keyword>
<dbReference type="Pfam" id="PF05742">
    <property type="entry name" value="TANGO2"/>
    <property type="match status" value="1"/>
</dbReference>
<organism evidence="1 2">
    <name type="scientific">Brachionus plicatilis</name>
    <name type="common">Marine rotifer</name>
    <name type="synonym">Brachionus muelleri</name>
    <dbReference type="NCBI Taxonomy" id="10195"/>
    <lineage>
        <taxon>Eukaryota</taxon>
        <taxon>Metazoa</taxon>
        <taxon>Spiralia</taxon>
        <taxon>Gnathifera</taxon>
        <taxon>Rotifera</taxon>
        <taxon>Eurotatoria</taxon>
        <taxon>Monogononta</taxon>
        <taxon>Pseudotrocha</taxon>
        <taxon>Ploima</taxon>
        <taxon>Brachionidae</taxon>
        <taxon>Brachionus</taxon>
    </lineage>
</organism>
<dbReference type="PANTHER" id="PTHR17985:SF8">
    <property type="entry name" value="TRANSPORT AND GOLGI ORGANIZATION PROTEIN 2 HOMOLOG"/>
    <property type="match status" value="1"/>
</dbReference>
<dbReference type="GO" id="GO:0009306">
    <property type="term" value="P:protein secretion"/>
    <property type="evidence" value="ECO:0007669"/>
    <property type="project" value="TreeGrafter"/>
</dbReference>
<accession>A0A3M7SS90</accession>
<protein>
    <submittedName>
        <fullName evidence="1">Transport and Golgi organization 2-like protein</fullName>
    </submittedName>
</protein>
<reference evidence="1 2" key="1">
    <citation type="journal article" date="2018" name="Sci. Rep.">
        <title>Genomic signatures of local adaptation to the degree of environmental predictability in rotifers.</title>
        <authorList>
            <person name="Franch-Gras L."/>
            <person name="Hahn C."/>
            <person name="Garcia-Roger E.M."/>
            <person name="Carmona M.J."/>
            <person name="Serra M."/>
            <person name="Gomez A."/>
        </authorList>
    </citation>
    <scope>NUCLEOTIDE SEQUENCE [LARGE SCALE GENOMIC DNA]</scope>
    <source>
        <strain evidence="1">HYR1</strain>
    </source>
</reference>
<evidence type="ECO:0000313" key="1">
    <source>
        <dbReference type="EMBL" id="RNA38510.1"/>
    </source>
</evidence>
<dbReference type="InterPro" id="IPR008551">
    <property type="entry name" value="TANGO2"/>
</dbReference>
<dbReference type="GO" id="GO:0005794">
    <property type="term" value="C:Golgi apparatus"/>
    <property type="evidence" value="ECO:0007669"/>
    <property type="project" value="TreeGrafter"/>
</dbReference>
<dbReference type="GO" id="GO:0007030">
    <property type="term" value="P:Golgi organization"/>
    <property type="evidence" value="ECO:0007669"/>
    <property type="project" value="TreeGrafter"/>
</dbReference>
<dbReference type="OrthoDB" id="191601at2759"/>
<sequence length="276" mass="31969">MCILFSYVAKRLNPNEYKLIVLNNRDEFHFRPSKPAGYVTDHSVYGMDLTPGKEGGTWLGTSRLGKIGVLLNLNSVDYGIEFDSKEGRGFLVPNFLHTDLDALSYVNSIKETAKLYNPFNIVFFERNKKDYWEASIFDNVSCELSKTNEEYVSISNHQYKKKIYPKTTMGEKMFKDIVAKYNDTSKKEQLIDSLINLAKFSTDKYRDSIDQHSFTREQICIDIPNYGTRTHTLILVDHANRVTINEKTMQCPIDSQNPVWEETKIEFNLNPIENEQ</sequence>
<dbReference type="EMBL" id="REGN01000860">
    <property type="protein sequence ID" value="RNA38510.1"/>
    <property type="molecule type" value="Genomic_DNA"/>
</dbReference>
<dbReference type="STRING" id="10195.A0A3M7SS90"/>